<dbReference type="PANTHER" id="PTHR45586:SF1">
    <property type="entry name" value="LIPOPOLYSACCHARIDE ASSEMBLY PROTEIN B"/>
    <property type="match status" value="1"/>
</dbReference>
<feature type="domain" description="Cellulose synthase operon C C-terminal" evidence="10">
    <location>
        <begin position="970"/>
        <end position="1303"/>
    </location>
</feature>
<dbReference type="InterPro" id="IPR019734">
    <property type="entry name" value="TPR_rpt"/>
</dbReference>
<accession>A0AAF0GD22</accession>
<dbReference type="InterPro" id="IPR008410">
    <property type="entry name" value="BCSC_C"/>
</dbReference>
<dbReference type="Pfam" id="PF13432">
    <property type="entry name" value="TPR_16"/>
    <property type="match status" value="1"/>
</dbReference>
<evidence type="ECO:0000256" key="4">
    <source>
        <dbReference type="ARBA" id="ARBA00022737"/>
    </source>
</evidence>
<proteinExistence type="predicted"/>
<dbReference type="PROSITE" id="PS50005">
    <property type="entry name" value="TPR"/>
    <property type="match status" value="2"/>
</dbReference>
<dbReference type="InterPro" id="IPR011990">
    <property type="entry name" value="TPR-like_helical_dom_sf"/>
</dbReference>
<feature type="region of interest" description="Disordered" evidence="8">
    <location>
        <begin position="1004"/>
        <end position="1031"/>
    </location>
</feature>
<evidence type="ECO:0000256" key="5">
    <source>
        <dbReference type="ARBA" id="ARBA00022803"/>
    </source>
</evidence>
<keyword evidence="5 7" id="KW-0802">TPR repeat</keyword>
<keyword evidence="4" id="KW-0677">Repeat</keyword>
<dbReference type="RefSeq" id="WP_125117523.1">
    <property type="nucleotide sequence ID" value="NZ_AP019195.1"/>
</dbReference>
<evidence type="ECO:0000313" key="11">
    <source>
        <dbReference type="EMBL" id="WGC85918.1"/>
    </source>
</evidence>
<dbReference type="Proteomes" id="UP001163285">
    <property type="component" value="Chromosome"/>
</dbReference>
<dbReference type="EMBL" id="CP110176">
    <property type="protein sequence ID" value="WGC85918.1"/>
    <property type="molecule type" value="Genomic_DNA"/>
</dbReference>
<comment type="pathway">
    <text evidence="2">Glycan metabolism; bacterial cellulose biosynthesis.</text>
</comment>
<feature type="chain" id="PRO_5042277253" evidence="9">
    <location>
        <begin position="23"/>
        <end position="1322"/>
    </location>
</feature>
<evidence type="ECO:0000256" key="8">
    <source>
        <dbReference type="SAM" id="MobiDB-lite"/>
    </source>
</evidence>
<feature type="repeat" description="TPR" evidence="7">
    <location>
        <begin position="721"/>
        <end position="754"/>
    </location>
</feature>
<keyword evidence="6" id="KW-0135">Cellulose biosynthesis</keyword>
<evidence type="ECO:0000256" key="6">
    <source>
        <dbReference type="ARBA" id="ARBA00022916"/>
    </source>
</evidence>
<dbReference type="InterPro" id="IPR051012">
    <property type="entry name" value="CellSynth/LPSAsmb/PSIAsmb"/>
</dbReference>
<dbReference type="SMART" id="SM00028">
    <property type="entry name" value="TPR"/>
    <property type="match status" value="10"/>
</dbReference>
<dbReference type="GO" id="GO:0019867">
    <property type="term" value="C:outer membrane"/>
    <property type="evidence" value="ECO:0007669"/>
    <property type="project" value="InterPro"/>
</dbReference>
<sequence length="1322" mass="143368">MFRYTALTLGLWAAVVPGFSLAETSDAESLLIKQGYFWQAQDKPKRAAESWEKVLLLDASQPDALYGLGIIAVERAQLPRAQAYLQRLQAIEPLPRQALQLEQDIRLAAPANKQLLEQARLLVDNGEREKAVAVYRQALAGKPAQGLIGREFYNNLAFTESHWREARNGFERLMRERPDDVYVALFFAKHLARRSDTRAEGIRALAELAKREDIGGDASETWRLALTWMGVPNKAQAPLFEAFLKRHPDDTEIRDLLAKGRAKPDASAAVAWQQDPGLARGLKALEAGDQATAEREFTARLKTHPNDADALGGLGVLRQQQNKLEDAEVLLTRATRQQGGKSWQGALNDVRYWSLLKRASDNRAKGDVKQARSQLDQAIRLKPKDLEGQLALADLQASEGQYAPAEAAYRRLLKQSPDNQQARRGLIAVLGQTGKGDEALRLIESLPKNEQGKIEGLGRIRAEQAMQRAKLAEQRGDREGMRVALEDALRSDPNDAWARFALARVYVSVGAVNEARSLVDGLLVSQPDNLDALYTSALLSVQLGDLSKAQASLALIPRSARNAEINRLVSDVDFNLQMQQIQTLSVSGRRQEARVFLNRIEPLAEGQPGRQESIASAYAEAGDPQRAISIMRDLLARSPRQDPGLTLRYAGVLLQADQDVEASSILRNMQGQLLDVEQRKQYDDVLFLYRVRQAEQLRERGDLVTAYDTLAPALAERPQSSLAVSALARMYAASGEPGKALELYKPLVKREPENAQLWIGAADMAAQVHERDYAEDALERALKLAPGDPDVLSTAARVYRFQGRTGKAAELLKKLVAQEKRQETAAFVASTPASGQPRNPFAKSANSQSSQLATAIPTVIQSVPPGQAGLDIVPPFAQASGTATVDPLLAAPTYVTADPSLNPDRVGGYGVPVAPASQEANPFAVEQAGIDPRAGMSPAERALDDVLQLRSGFVAQGLGVRGNDGESGLSNLTAVEAPFEVNIPIGDNRLAVRVTPVHLDAGSASGEAASRFGGGPAASLRSGDDPGSQSATGVGLALAFENPAEGFKADIGTTPQGFLYSTVVGGVSLERTFSSTENLRWGASLSRRPVTDSLLSFAGAEDERTGQKWGGVTANGGRAELSFDNRKVGAYVYGSLSHLEGNHVESNNSGELGGGAYWYLLNNENNLLTTGVSLTAMSYEENLGYYTYGHGGYFSPETFLAVGVPITWAQRFDKFTYQIKGSLGVQYIDQADADYFPGDAALQAGSGDALYEGSSDLGLAYSLYGAGEYEMTPNLFIGGHLGLDNAQDYRQWNSGLYMRYMFKGSTKPLALPVSPYRSPYSK</sequence>
<name>A0AAF0GD22_AERCA</name>
<evidence type="ECO:0000259" key="10">
    <source>
        <dbReference type="Pfam" id="PF05420"/>
    </source>
</evidence>
<keyword evidence="3 9" id="KW-0732">Signal</keyword>
<gene>
    <name evidence="11" type="ORF">OJY61_24580</name>
</gene>
<dbReference type="Pfam" id="PF05420">
    <property type="entry name" value="BCSC_C"/>
    <property type="match status" value="1"/>
</dbReference>
<dbReference type="Pfam" id="PF14559">
    <property type="entry name" value="TPR_19"/>
    <property type="match status" value="3"/>
</dbReference>
<dbReference type="SUPFAM" id="SSF48452">
    <property type="entry name" value="TPR-like"/>
    <property type="match status" value="2"/>
</dbReference>
<feature type="signal peptide" evidence="9">
    <location>
        <begin position="1"/>
        <end position="22"/>
    </location>
</feature>
<evidence type="ECO:0000256" key="2">
    <source>
        <dbReference type="ARBA" id="ARBA00005186"/>
    </source>
</evidence>
<dbReference type="Gene3D" id="1.25.40.10">
    <property type="entry name" value="Tetratricopeptide repeat domain"/>
    <property type="match status" value="4"/>
</dbReference>
<evidence type="ECO:0000256" key="3">
    <source>
        <dbReference type="ARBA" id="ARBA00022729"/>
    </source>
</evidence>
<organism evidence="11 12">
    <name type="scientific">Aeromonas caviae</name>
    <name type="common">Aeromonas punctata</name>
    <dbReference type="NCBI Taxonomy" id="648"/>
    <lineage>
        <taxon>Bacteria</taxon>
        <taxon>Pseudomonadati</taxon>
        <taxon>Pseudomonadota</taxon>
        <taxon>Gammaproteobacteria</taxon>
        <taxon>Aeromonadales</taxon>
        <taxon>Aeromonadaceae</taxon>
        <taxon>Aeromonas</taxon>
    </lineage>
</organism>
<protein>
    <submittedName>
        <fullName evidence="11">Cellulose synthase subunit BcsC-related outer membrane protein</fullName>
    </submittedName>
</protein>
<evidence type="ECO:0000256" key="9">
    <source>
        <dbReference type="SAM" id="SignalP"/>
    </source>
</evidence>
<evidence type="ECO:0000256" key="7">
    <source>
        <dbReference type="PROSITE-ProRule" id="PRU00339"/>
    </source>
</evidence>
<dbReference type="GO" id="GO:0030244">
    <property type="term" value="P:cellulose biosynthetic process"/>
    <property type="evidence" value="ECO:0007669"/>
    <property type="project" value="UniProtKB-KW"/>
</dbReference>
<evidence type="ECO:0000256" key="1">
    <source>
        <dbReference type="ARBA" id="ARBA00003476"/>
    </source>
</evidence>
<evidence type="ECO:0000313" key="12">
    <source>
        <dbReference type="Proteomes" id="UP001163285"/>
    </source>
</evidence>
<feature type="repeat" description="TPR" evidence="7">
    <location>
        <begin position="755"/>
        <end position="788"/>
    </location>
</feature>
<comment type="function">
    <text evidence="1">Required for maximal bacterial cellulose synthesis.</text>
</comment>
<dbReference type="PANTHER" id="PTHR45586">
    <property type="entry name" value="TPR REPEAT-CONTAINING PROTEIN PA4667"/>
    <property type="match status" value="1"/>
</dbReference>
<reference evidence="11" key="1">
    <citation type="submission" date="2023-04" db="EMBL/GenBank/DDBJ databases">
        <title>Whole Genome Sequence of Multi-drug resistant Aeromonas caviae as a gut pathogen in newborn.</title>
        <authorList>
            <person name="Jadhav S.V."/>
            <person name="Saroj S.D."/>
            <person name="Saha U.B."/>
            <person name="Sen S."/>
            <person name="Kher A."/>
        </authorList>
    </citation>
    <scope>NUCLEOTIDE SEQUENCE</scope>
    <source>
        <strain evidence="11">SVJ23</strain>
    </source>
</reference>